<keyword evidence="1" id="KW-0808">Transferase</keyword>
<dbReference type="InterPro" id="IPR050483">
    <property type="entry name" value="CoA-transferase_III_domain"/>
</dbReference>
<dbReference type="InterPro" id="IPR003673">
    <property type="entry name" value="CoA-Trfase_fam_III"/>
</dbReference>
<dbReference type="EMBL" id="BART01006372">
    <property type="protein sequence ID" value="GAG62312.1"/>
    <property type="molecule type" value="Genomic_DNA"/>
</dbReference>
<name>X0ZWM3_9ZZZZ</name>
<accession>X0ZWM3</accession>
<evidence type="ECO:0008006" key="3">
    <source>
        <dbReference type="Google" id="ProtNLM"/>
    </source>
</evidence>
<dbReference type="AlphaFoldDB" id="X0ZWM3"/>
<sequence length="106" mass="12234">IQKEFLKKTQDEWMEIFANKDSCVMPVKNFGEACEDPQIKARNMVVEVEHPIFGNIQNIGSPIKYSRTPLTIRNLAPKMGHNTEEILQMLNYTEEEIKILKKTGVI</sequence>
<dbReference type="PANTHER" id="PTHR48207:SF3">
    <property type="entry name" value="SUCCINATE--HYDROXYMETHYLGLUTARATE COA-TRANSFERASE"/>
    <property type="match status" value="1"/>
</dbReference>
<dbReference type="SUPFAM" id="SSF89796">
    <property type="entry name" value="CoA-transferase family III (CaiB/BaiF)"/>
    <property type="match status" value="1"/>
</dbReference>
<protein>
    <recommendedName>
        <fullName evidence="3">CoA transferase</fullName>
    </recommendedName>
</protein>
<evidence type="ECO:0000256" key="1">
    <source>
        <dbReference type="ARBA" id="ARBA00022679"/>
    </source>
</evidence>
<feature type="non-terminal residue" evidence="2">
    <location>
        <position position="1"/>
    </location>
</feature>
<comment type="caution">
    <text evidence="2">The sequence shown here is derived from an EMBL/GenBank/DDBJ whole genome shotgun (WGS) entry which is preliminary data.</text>
</comment>
<dbReference type="Pfam" id="PF02515">
    <property type="entry name" value="CoA_transf_3"/>
    <property type="match status" value="1"/>
</dbReference>
<organism evidence="2">
    <name type="scientific">marine sediment metagenome</name>
    <dbReference type="NCBI Taxonomy" id="412755"/>
    <lineage>
        <taxon>unclassified sequences</taxon>
        <taxon>metagenomes</taxon>
        <taxon>ecological metagenomes</taxon>
    </lineage>
</organism>
<dbReference type="InterPro" id="IPR023606">
    <property type="entry name" value="CoA-Trfase_III_dom_1_sf"/>
</dbReference>
<evidence type="ECO:0000313" key="2">
    <source>
        <dbReference type="EMBL" id="GAG62312.1"/>
    </source>
</evidence>
<dbReference type="PANTHER" id="PTHR48207">
    <property type="entry name" value="SUCCINATE--HYDROXYMETHYLGLUTARATE COA-TRANSFERASE"/>
    <property type="match status" value="1"/>
</dbReference>
<dbReference type="Gene3D" id="3.40.50.10540">
    <property type="entry name" value="Crotonobetainyl-coa:carnitine coa-transferase, domain 1"/>
    <property type="match status" value="1"/>
</dbReference>
<reference evidence="2" key="1">
    <citation type="journal article" date="2014" name="Front. Microbiol.">
        <title>High frequency of phylogenetically diverse reductive dehalogenase-homologous genes in deep subseafloor sedimentary metagenomes.</title>
        <authorList>
            <person name="Kawai M."/>
            <person name="Futagami T."/>
            <person name="Toyoda A."/>
            <person name="Takaki Y."/>
            <person name="Nishi S."/>
            <person name="Hori S."/>
            <person name="Arai W."/>
            <person name="Tsubouchi T."/>
            <person name="Morono Y."/>
            <person name="Uchiyama I."/>
            <person name="Ito T."/>
            <person name="Fujiyama A."/>
            <person name="Inagaki F."/>
            <person name="Takami H."/>
        </authorList>
    </citation>
    <scope>NUCLEOTIDE SEQUENCE</scope>
    <source>
        <strain evidence="2">Expedition CK06-06</strain>
    </source>
</reference>
<gene>
    <name evidence="2" type="ORF">S01H4_14522</name>
</gene>
<dbReference type="GO" id="GO:0008410">
    <property type="term" value="F:CoA-transferase activity"/>
    <property type="evidence" value="ECO:0007669"/>
    <property type="project" value="TreeGrafter"/>
</dbReference>
<proteinExistence type="predicted"/>